<dbReference type="PROSITE" id="PS01129">
    <property type="entry name" value="PSI_RLU"/>
    <property type="match status" value="1"/>
</dbReference>
<dbReference type="PANTHER" id="PTHR21600:SF44">
    <property type="entry name" value="RIBOSOMAL LARGE SUBUNIT PSEUDOURIDINE SYNTHASE D"/>
    <property type="match status" value="1"/>
</dbReference>
<dbReference type="EC" id="5.4.99.-" evidence="5"/>
<accession>A0A7R6PQ81</accession>
<dbReference type="CDD" id="cd00165">
    <property type="entry name" value="S4"/>
    <property type="match status" value="1"/>
</dbReference>
<dbReference type="InterPro" id="IPR002942">
    <property type="entry name" value="S4_RNA-bd"/>
</dbReference>
<comment type="catalytic activity">
    <reaction evidence="5">
        <text>a uridine in RNA = a pseudouridine in RNA</text>
        <dbReference type="Rhea" id="RHEA:48348"/>
        <dbReference type="Rhea" id="RHEA-COMP:12068"/>
        <dbReference type="Rhea" id="RHEA-COMP:12069"/>
        <dbReference type="ChEBI" id="CHEBI:65314"/>
        <dbReference type="ChEBI" id="CHEBI:65315"/>
    </reaction>
</comment>
<comment type="function">
    <text evidence="5">Responsible for synthesis of pseudouridine from uracil.</text>
</comment>
<dbReference type="SMART" id="SM00363">
    <property type="entry name" value="S4"/>
    <property type="match status" value="1"/>
</dbReference>
<evidence type="ECO:0000313" key="8">
    <source>
        <dbReference type="Proteomes" id="UP000595564"/>
    </source>
</evidence>
<evidence type="ECO:0000256" key="2">
    <source>
        <dbReference type="ARBA" id="ARBA00023235"/>
    </source>
</evidence>
<dbReference type="InterPro" id="IPR050188">
    <property type="entry name" value="RluA_PseudoU_synthase"/>
</dbReference>
<evidence type="ECO:0000256" key="1">
    <source>
        <dbReference type="ARBA" id="ARBA00010876"/>
    </source>
</evidence>
<evidence type="ECO:0000256" key="3">
    <source>
        <dbReference type="PIRSR" id="PIRSR606225-1"/>
    </source>
</evidence>
<sequence length="323" mass="37280">MLEKIIFEYSFEERLDKFLANYFKGRFSRSKIKKSVEKGLVKVNGEVATKSGLMLQQGDVIEIEIEEEQNIIDRVEPVNIPLDIVYEDEFLIIINKQPGLTVHPASSNRGEPTLVHALKYHFGDLSEIGGVERAGIVHRLDKETSGLMVVAKTDEAHKKLSEMFKNREIVKVYKAVCFGKFKEEEGIINLPIGRSQSDRKKFVVREDGREAITHYKVKERIGMFSIVNVSLETGRTHQIRVHLSHIHHPIVGDKVYGQNRWKGIENTKLRSYVKNFPRQALHSALLRFFHPITGKEIKVKRDFPQDIQDLITEIKKYYPVSEE</sequence>
<dbReference type="GO" id="GO:0003723">
    <property type="term" value="F:RNA binding"/>
    <property type="evidence" value="ECO:0007669"/>
    <property type="project" value="UniProtKB-KW"/>
</dbReference>
<keyword evidence="2 5" id="KW-0413">Isomerase</keyword>
<dbReference type="InterPro" id="IPR006225">
    <property type="entry name" value="PsdUridine_synth_RluC/D"/>
</dbReference>
<dbReference type="PROSITE" id="PS50889">
    <property type="entry name" value="S4"/>
    <property type="match status" value="1"/>
</dbReference>
<dbReference type="CDD" id="cd02869">
    <property type="entry name" value="PseudoU_synth_RluA_like"/>
    <property type="match status" value="1"/>
</dbReference>
<reference evidence="7 8" key="1">
    <citation type="journal article" date="2012" name="Extremophiles">
        <title>Thermotomaculum hydrothermale gen. nov., sp. nov., a novel heterotrophic thermophile within the phylum Acidobacteria from a deep-sea hydrothermal vent chimney in the Southern Okinawa Trough.</title>
        <authorList>
            <person name="Izumi H."/>
            <person name="Nunoura T."/>
            <person name="Miyazaki M."/>
            <person name="Mino S."/>
            <person name="Toki T."/>
            <person name="Takai K."/>
            <person name="Sako Y."/>
            <person name="Sawabe T."/>
            <person name="Nakagawa S."/>
        </authorList>
    </citation>
    <scope>NUCLEOTIDE SEQUENCE [LARGE SCALE GENOMIC DNA]</scope>
    <source>
        <strain evidence="7 8">AC55</strain>
    </source>
</reference>
<keyword evidence="4" id="KW-0694">RNA-binding</keyword>
<name>A0A7R6PQ81_9BACT</name>
<evidence type="ECO:0000256" key="4">
    <source>
        <dbReference type="PROSITE-ProRule" id="PRU00182"/>
    </source>
</evidence>
<dbReference type="EMBL" id="AP017470">
    <property type="protein sequence ID" value="BBB33321.1"/>
    <property type="molecule type" value="Genomic_DNA"/>
</dbReference>
<protein>
    <recommendedName>
        <fullName evidence="5">Pseudouridine synthase</fullName>
        <ecNumber evidence="5">5.4.99.-</ecNumber>
    </recommendedName>
</protein>
<dbReference type="InterPro" id="IPR020103">
    <property type="entry name" value="PsdUridine_synth_cat_dom_sf"/>
</dbReference>
<dbReference type="KEGG" id="thyd:TTHT_1864"/>
<dbReference type="SUPFAM" id="SSF55120">
    <property type="entry name" value="Pseudouridine synthase"/>
    <property type="match status" value="1"/>
</dbReference>
<feature type="active site" evidence="3">
    <location>
        <position position="141"/>
    </location>
</feature>
<dbReference type="GO" id="GO:0000455">
    <property type="term" value="P:enzyme-directed rRNA pseudouridine synthesis"/>
    <property type="evidence" value="ECO:0007669"/>
    <property type="project" value="TreeGrafter"/>
</dbReference>
<keyword evidence="8" id="KW-1185">Reference proteome</keyword>
<dbReference type="Pfam" id="PF01479">
    <property type="entry name" value="S4"/>
    <property type="match status" value="1"/>
</dbReference>
<dbReference type="AlphaFoldDB" id="A0A7R6PQ81"/>
<dbReference type="PANTHER" id="PTHR21600">
    <property type="entry name" value="MITOCHONDRIAL RNA PSEUDOURIDINE SYNTHASE"/>
    <property type="match status" value="1"/>
</dbReference>
<comment type="similarity">
    <text evidence="1 5">Belongs to the pseudouridine synthase RluA family.</text>
</comment>
<dbReference type="NCBIfam" id="TIGR00005">
    <property type="entry name" value="rluA_subfam"/>
    <property type="match status" value="1"/>
</dbReference>
<dbReference type="GO" id="GO:0120159">
    <property type="term" value="F:rRNA pseudouridine synthase activity"/>
    <property type="evidence" value="ECO:0007669"/>
    <property type="project" value="UniProtKB-ARBA"/>
</dbReference>
<dbReference type="InterPro" id="IPR036986">
    <property type="entry name" value="S4_RNA-bd_sf"/>
</dbReference>
<gene>
    <name evidence="7" type="ORF">TTHT_1864</name>
</gene>
<feature type="domain" description="RNA-binding S4" evidence="6">
    <location>
        <begin position="13"/>
        <end position="72"/>
    </location>
</feature>
<dbReference type="InterPro" id="IPR006224">
    <property type="entry name" value="PsdUridine_synth_RluA-like_CS"/>
</dbReference>
<dbReference type="Pfam" id="PF00849">
    <property type="entry name" value="PseudoU_synth_2"/>
    <property type="match status" value="1"/>
</dbReference>
<dbReference type="Gene3D" id="3.10.290.10">
    <property type="entry name" value="RNA-binding S4 domain"/>
    <property type="match status" value="1"/>
</dbReference>
<proteinExistence type="inferred from homology"/>
<organism evidence="7 8">
    <name type="scientific">Thermotomaculum hydrothermale</name>
    <dbReference type="NCBI Taxonomy" id="981385"/>
    <lineage>
        <taxon>Bacteria</taxon>
        <taxon>Pseudomonadati</taxon>
        <taxon>Acidobacteriota</taxon>
        <taxon>Holophagae</taxon>
        <taxon>Thermotomaculales</taxon>
        <taxon>Thermotomaculaceae</taxon>
        <taxon>Thermotomaculum</taxon>
    </lineage>
</organism>
<dbReference type="Proteomes" id="UP000595564">
    <property type="component" value="Chromosome"/>
</dbReference>
<dbReference type="Gene3D" id="3.30.2350.10">
    <property type="entry name" value="Pseudouridine synthase"/>
    <property type="match status" value="1"/>
</dbReference>
<dbReference type="SUPFAM" id="SSF55174">
    <property type="entry name" value="Alpha-L RNA-binding motif"/>
    <property type="match status" value="1"/>
</dbReference>
<evidence type="ECO:0000256" key="5">
    <source>
        <dbReference type="RuleBase" id="RU362028"/>
    </source>
</evidence>
<evidence type="ECO:0000313" key="7">
    <source>
        <dbReference type="EMBL" id="BBB33321.1"/>
    </source>
</evidence>
<evidence type="ECO:0000259" key="6">
    <source>
        <dbReference type="SMART" id="SM00363"/>
    </source>
</evidence>
<dbReference type="InterPro" id="IPR006145">
    <property type="entry name" value="PsdUridine_synth_RsuA/RluA"/>
</dbReference>
<dbReference type="RefSeq" id="WP_201327628.1">
    <property type="nucleotide sequence ID" value="NZ_AP017470.1"/>
</dbReference>